<evidence type="ECO:0000313" key="7">
    <source>
        <dbReference type="EMBL" id="SIT15062.1"/>
    </source>
</evidence>
<feature type="disulfide bond" description="Redox-active" evidence="4">
    <location>
        <begin position="77"/>
        <end position="81"/>
    </location>
</feature>
<feature type="binding site" evidence="3">
    <location>
        <position position="77"/>
    </location>
    <ligand>
        <name>Cu cation</name>
        <dbReference type="ChEBI" id="CHEBI:23378"/>
    </ligand>
</feature>
<comment type="similarity">
    <text evidence="1">Belongs to the SCO1/2 family.</text>
</comment>
<dbReference type="InterPro" id="IPR036249">
    <property type="entry name" value="Thioredoxin-like_sf"/>
</dbReference>
<evidence type="ECO:0000256" key="2">
    <source>
        <dbReference type="ARBA" id="ARBA00023008"/>
    </source>
</evidence>
<feature type="transmembrane region" description="Helical" evidence="5">
    <location>
        <begin position="12"/>
        <end position="30"/>
    </location>
</feature>
<name>A0A1N7PWX2_9RHOB</name>
<dbReference type="PANTHER" id="PTHR12151:SF25">
    <property type="entry name" value="LINALOOL DEHYDRATASE_ISOMERASE DOMAIN-CONTAINING PROTEIN"/>
    <property type="match status" value="1"/>
</dbReference>
<keyword evidence="5" id="KW-0812">Transmembrane</keyword>
<dbReference type="Pfam" id="PF02630">
    <property type="entry name" value="SCO1-SenC"/>
    <property type="match status" value="1"/>
</dbReference>
<dbReference type="OrthoDB" id="9790194at2"/>
<feature type="binding site" evidence="3">
    <location>
        <position position="81"/>
    </location>
    <ligand>
        <name>Cu cation</name>
        <dbReference type="ChEBI" id="CHEBI:23378"/>
    </ligand>
</feature>
<keyword evidence="2 3" id="KW-0186">Copper</keyword>
<feature type="binding site" evidence="3">
    <location>
        <position position="164"/>
    </location>
    <ligand>
        <name>Cu cation</name>
        <dbReference type="ChEBI" id="CHEBI:23378"/>
    </ligand>
</feature>
<dbReference type="AlphaFoldDB" id="A0A1N7PWX2"/>
<dbReference type="EMBL" id="FTOT01000006">
    <property type="protein sequence ID" value="SIT15062.1"/>
    <property type="molecule type" value="Genomic_DNA"/>
</dbReference>
<protein>
    <submittedName>
        <fullName evidence="7">Protein SCO1/2</fullName>
    </submittedName>
</protein>
<keyword evidence="3" id="KW-0479">Metal-binding</keyword>
<dbReference type="SUPFAM" id="SSF52833">
    <property type="entry name" value="Thioredoxin-like"/>
    <property type="match status" value="1"/>
</dbReference>
<dbReference type="InterPro" id="IPR013766">
    <property type="entry name" value="Thioredoxin_domain"/>
</dbReference>
<dbReference type="CDD" id="cd02968">
    <property type="entry name" value="SCO"/>
    <property type="match status" value="1"/>
</dbReference>
<dbReference type="InterPro" id="IPR003782">
    <property type="entry name" value="SCO1/SenC"/>
</dbReference>
<evidence type="ECO:0000256" key="1">
    <source>
        <dbReference type="ARBA" id="ARBA00010996"/>
    </source>
</evidence>
<evidence type="ECO:0000256" key="3">
    <source>
        <dbReference type="PIRSR" id="PIRSR603782-1"/>
    </source>
</evidence>
<evidence type="ECO:0000313" key="8">
    <source>
        <dbReference type="Proteomes" id="UP000186141"/>
    </source>
</evidence>
<keyword evidence="8" id="KW-1185">Reference proteome</keyword>
<dbReference type="Gene3D" id="3.40.30.10">
    <property type="entry name" value="Glutaredoxin"/>
    <property type="match status" value="1"/>
</dbReference>
<dbReference type="RefSeq" id="WP_083701294.1">
    <property type="nucleotide sequence ID" value="NZ_BMEH01000006.1"/>
</dbReference>
<dbReference type="PANTHER" id="PTHR12151">
    <property type="entry name" value="ELECTRON TRANSPORT PROTIN SCO1/SENC FAMILY MEMBER"/>
    <property type="match status" value="1"/>
</dbReference>
<gene>
    <name evidence="7" type="ORF">SAMN05421774_106214</name>
</gene>
<sequence>MAKNRTLRRLRLGLWGAVLVVGLGASWLFLSGPQTEPQVTDTLGQGDYRLETTDGQPFTQASLRGQPSLVFFGFTHCPDVCPTTMGEIMGWKDELGPAGAALKTWFVTVDPERDTVDVLRDYVGWLPGATGVTGTVGQTEKALQAFRIFARKAPLEGGDYSMDHSAYVMLFDANGRYSQIFGYQEPPDQVVGKLRRFLETQG</sequence>
<feature type="domain" description="Thioredoxin" evidence="6">
    <location>
        <begin position="37"/>
        <end position="199"/>
    </location>
</feature>
<evidence type="ECO:0000256" key="5">
    <source>
        <dbReference type="SAM" id="Phobius"/>
    </source>
</evidence>
<dbReference type="Proteomes" id="UP000186141">
    <property type="component" value="Unassembled WGS sequence"/>
</dbReference>
<organism evidence="7 8">
    <name type="scientific">Gemmobacter megaterium</name>
    <dbReference type="NCBI Taxonomy" id="1086013"/>
    <lineage>
        <taxon>Bacteria</taxon>
        <taxon>Pseudomonadati</taxon>
        <taxon>Pseudomonadota</taxon>
        <taxon>Alphaproteobacteria</taxon>
        <taxon>Rhodobacterales</taxon>
        <taxon>Paracoccaceae</taxon>
        <taxon>Gemmobacter</taxon>
    </lineage>
</organism>
<dbReference type="PROSITE" id="PS51352">
    <property type="entry name" value="THIOREDOXIN_2"/>
    <property type="match status" value="1"/>
</dbReference>
<evidence type="ECO:0000259" key="6">
    <source>
        <dbReference type="PROSITE" id="PS51352"/>
    </source>
</evidence>
<dbReference type="GO" id="GO:0046872">
    <property type="term" value="F:metal ion binding"/>
    <property type="evidence" value="ECO:0007669"/>
    <property type="project" value="UniProtKB-KW"/>
</dbReference>
<proteinExistence type="inferred from homology"/>
<accession>A0A1N7PWX2</accession>
<keyword evidence="4" id="KW-1015">Disulfide bond</keyword>
<keyword evidence="5" id="KW-0472">Membrane</keyword>
<dbReference type="STRING" id="1086013.SAMN05421774_106214"/>
<reference evidence="7 8" key="1">
    <citation type="submission" date="2017-01" db="EMBL/GenBank/DDBJ databases">
        <authorList>
            <person name="Mah S.A."/>
            <person name="Swanson W.J."/>
            <person name="Moy G.W."/>
            <person name="Vacquier V.D."/>
        </authorList>
    </citation>
    <scope>NUCLEOTIDE SEQUENCE [LARGE SCALE GENOMIC DNA]</scope>
    <source>
        <strain evidence="7 8">DSM 26375</strain>
    </source>
</reference>
<keyword evidence="5" id="KW-1133">Transmembrane helix</keyword>
<evidence type="ECO:0000256" key="4">
    <source>
        <dbReference type="PIRSR" id="PIRSR603782-2"/>
    </source>
</evidence>